<evidence type="ECO:0000259" key="2">
    <source>
        <dbReference type="Pfam" id="PF07727"/>
    </source>
</evidence>
<dbReference type="AlphaFoldDB" id="A0A2N9F7V5"/>
<protein>
    <submittedName>
        <fullName evidence="4">Uncharacterized protein</fullName>
    </submittedName>
</protein>
<evidence type="ECO:0000259" key="3">
    <source>
        <dbReference type="Pfam" id="PF25597"/>
    </source>
</evidence>
<dbReference type="Pfam" id="PF25597">
    <property type="entry name" value="SH3_retrovirus"/>
    <property type="match status" value="1"/>
</dbReference>
<dbReference type="InterPro" id="IPR057670">
    <property type="entry name" value="SH3_retrovirus"/>
</dbReference>
<dbReference type="PANTHER" id="PTHR47481">
    <property type="match status" value="1"/>
</dbReference>
<dbReference type="EMBL" id="OIVN01000602">
    <property type="protein sequence ID" value="SPC82844.1"/>
    <property type="molecule type" value="Genomic_DNA"/>
</dbReference>
<dbReference type="Pfam" id="PF07727">
    <property type="entry name" value="RVT_2"/>
    <property type="match status" value="1"/>
</dbReference>
<dbReference type="InterPro" id="IPR013103">
    <property type="entry name" value="RVT_2"/>
</dbReference>
<dbReference type="PANTHER" id="PTHR47481:SF10">
    <property type="entry name" value="COPIA-LIKE POLYPROTEIN_RETROTRANSPOSON"/>
    <property type="match status" value="1"/>
</dbReference>
<feature type="region of interest" description="Disordered" evidence="1">
    <location>
        <begin position="1085"/>
        <end position="1105"/>
    </location>
</feature>
<sequence>MSSVATQVLPNSDLQAWQTQDQMILSALISSLSETVLAYVVNCCTSCDVWLCLEKMFTSQSRARQMQLHHQISTLKKGDSSIVDYFHKFTTLAAIEHPLSDYQLVSFFRSGLRSEYDPMVASIQTHSRPYNLDDLYGLFLSHELRIAQNQPVVDLSHGSANYATNSSSHCSNNNGGKGSGRNNYGPGRGSFSNSQRNHRGRGCGRNNSNRPVCQVCHKPGHAALTCYHRFDNSYTAESSQNTHALYASPHAASDLNWYSDSSTTQYLTNDLANLNVCVEEYTGSKSIRVGSGLGEASGTRGYSSLHKGYKCFHIPSSRMYISRDVLFLESQFPFKNSTVPHPDSPSILGSPLGLQPIFTKPNIRGVPAAQSIAPLIAISPLEPENTYLAFTPPHHPIQAHEPENPITSLVSAQNPYPLSSSLAPSSSETVDPLLSAPRPSLPSPTQTHPQNPTHPMTTQSKNNITQPKHFTDGTVRYPIPKALLAEAHPDPNTVEPTCFTIANKNPHWRRAMNLEFDALMKNGTWVLTSPSLSQNLIGCKWVYRIKRHADGSIERYKARLVAKGFHQQLGIDYGETFSPVIKPTMRTHMLEAKPVSSPMASSTSLSAHESEPFPDQTLFRSTVGALQYLSLTRPDIAFTVNKLSQFMHKPTLLHWQLVKRLLRYLKHTFTYMAFCWFLSSFSDFGAARPLRYLSQTTRHHRWSSRTLSAHLVSPVTISASARTVSAHQASPGDHLGISHSLGSPGYAGDHLGFPSASWLSPGLAVTLGFSRTTRFTPVVLWFSRSTALGHSLTPPPALTIDFSWIFLSDSVVEACTKLKGSNYLQWSRAVRVFLTGRGKESYLTTTKPSDDTKISKWLQEDAQIMTWLWNSLEPDVFNNVSYLESSKDIWDTLHLMYSSEENITRIHELYQDMFSLQQETAESTGKNFELLSFYLVLSRTLIPFALRSYLERTYLLLVRHMLELEEQLSHLLVSKTSDLLLLGSMILLRGSVVVIVLDEGTHNGRGSRGGRNGGGGRGPKKCTHCGRTNHTVDFCWKLHGKPAWANHATVDGDNSTPISEEQVLISKAEYDSILQRASSSSMVASGNTCLHSSSSPSWVIDSGSL</sequence>
<feature type="compositionally biased region" description="Low complexity" evidence="1">
    <location>
        <begin position="417"/>
        <end position="459"/>
    </location>
</feature>
<accession>A0A2N9F7V5</accession>
<feature type="domain" description="Retroviral polymerase SH3-like" evidence="3">
    <location>
        <begin position="301"/>
        <end position="338"/>
    </location>
</feature>
<name>A0A2N9F7V5_FAGSY</name>
<reference evidence="4" key="1">
    <citation type="submission" date="2018-02" db="EMBL/GenBank/DDBJ databases">
        <authorList>
            <person name="Cohen D.B."/>
            <person name="Kent A.D."/>
        </authorList>
    </citation>
    <scope>NUCLEOTIDE SEQUENCE</scope>
</reference>
<gene>
    <name evidence="4" type="ORF">FSB_LOCUS10726</name>
</gene>
<evidence type="ECO:0000256" key="1">
    <source>
        <dbReference type="SAM" id="MobiDB-lite"/>
    </source>
</evidence>
<proteinExistence type="predicted"/>
<feature type="region of interest" description="Disordered" evidence="1">
    <location>
        <begin position="164"/>
        <end position="204"/>
    </location>
</feature>
<evidence type="ECO:0000313" key="4">
    <source>
        <dbReference type="EMBL" id="SPC82844.1"/>
    </source>
</evidence>
<organism evidence="4">
    <name type="scientific">Fagus sylvatica</name>
    <name type="common">Beechnut</name>
    <dbReference type="NCBI Taxonomy" id="28930"/>
    <lineage>
        <taxon>Eukaryota</taxon>
        <taxon>Viridiplantae</taxon>
        <taxon>Streptophyta</taxon>
        <taxon>Embryophyta</taxon>
        <taxon>Tracheophyta</taxon>
        <taxon>Spermatophyta</taxon>
        <taxon>Magnoliopsida</taxon>
        <taxon>eudicotyledons</taxon>
        <taxon>Gunneridae</taxon>
        <taxon>Pentapetalae</taxon>
        <taxon>rosids</taxon>
        <taxon>fabids</taxon>
        <taxon>Fagales</taxon>
        <taxon>Fagaceae</taxon>
        <taxon>Fagus</taxon>
    </lineage>
</organism>
<feature type="region of interest" description="Disordered" evidence="1">
    <location>
        <begin position="417"/>
        <end position="471"/>
    </location>
</feature>
<feature type="domain" description="Reverse transcriptase Ty1/copia-type" evidence="2">
    <location>
        <begin position="523"/>
        <end position="582"/>
    </location>
</feature>
<feature type="compositionally biased region" description="Low complexity" evidence="1">
    <location>
        <begin position="165"/>
        <end position="185"/>
    </location>
</feature>
<dbReference type="Pfam" id="PF14223">
    <property type="entry name" value="Retrotran_gag_2"/>
    <property type="match status" value="2"/>
</dbReference>